<keyword evidence="2" id="KW-1185">Reference proteome</keyword>
<proteinExistence type="predicted"/>
<name>A0A1I6ELX0_9FIRM</name>
<dbReference type="AlphaFoldDB" id="A0A1I6ELX0"/>
<accession>A0A1I6ELX0</accession>
<dbReference type="InterPro" id="IPR025639">
    <property type="entry name" value="DruA"/>
</dbReference>
<organism evidence="1 2">
    <name type="scientific">Desulfoscipio geothermicus DSM 3669</name>
    <dbReference type="NCBI Taxonomy" id="1121426"/>
    <lineage>
        <taxon>Bacteria</taxon>
        <taxon>Bacillati</taxon>
        <taxon>Bacillota</taxon>
        <taxon>Clostridia</taxon>
        <taxon>Eubacteriales</taxon>
        <taxon>Desulfallaceae</taxon>
        <taxon>Desulfoscipio</taxon>
    </lineage>
</organism>
<sequence>MDFASLLVRPIHADEREIWDELMAKYHYLGFRKLVGESIRYMVLFQGETVALLGWSSAAYKSQHRDQWIGWSEEQRHQRLSFIANNRLGARVALQQSPILPEGKSHYKVN</sequence>
<reference evidence="2" key="1">
    <citation type="submission" date="2016-10" db="EMBL/GenBank/DDBJ databases">
        <authorList>
            <person name="Varghese N."/>
            <person name="Submissions S."/>
        </authorList>
    </citation>
    <scope>NUCLEOTIDE SEQUENCE [LARGE SCALE GENOMIC DNA]</scope>
    <source>
        <strain evidence="2">DSM 3669</strain>
    </source>
</reference>
<dbReference type="EMBL" id="FOYM01000069">
    <property type="protein sequence ID" value="SFR18783.1"/>
    <property type="molecule type" value="Genomic_DNA"/>
</dbReference>
<dbReference type="Pfam" id="PF14236">
    <property type="entry name" value="DruA"/>
    <property type="match status" value="1"/>
</dbReference>
<dbReference type="OrthoDB" id="1803973at2"/>
<dbReference type="STRING" id="39060.SAMN05660706_1691"/>
<evidence type="ECO:0000313" key="2">
    <source>
        <dbReference type="Proteomes" id="UP000199584"/>
    </source>
</evidence>
<gene>
    <name evidence="1" type="ORF">SAMN05660706_1691</name>
</gene>
<dbReference type="Proteomes" id="UP000199584">
    <property type="component" value="Unassembled WGS sequence"/>
</dbReference>
<evidence type="ECO:0000313" key="1">
    <source>
        <dbReference type="EMBL" id="SFR18783.1"/>
    </source>
</evidence>
<feature type="non-terminal residue" evidence="1">
    <location>
        <position position="110"/>
    </location>
</feature>
<dbReference type="RefSeq" id="WP_114340156.1">
    <property type="nucleotide sequence ID" value="NZ_FOYM01000069.1"/>
</dbReference>
<protein>
    <submittedName>
        <fullName evidence="1">Uncharacterized protein</fullName>
    </submittedName>
</protein>